<evidence type="ECO:0000313" key="2">
    <source>
        <dbReference type="Proteomes" id="UP000298138"/>
    </source>
</evidence>
<proteinExistence type="predicted"/>
<keyword evidence="2" id="KW-1185">Reference proteome</keyword>
<protein>
    <submittedName>
        <fullName evidence="1">Uncharacterized protein</fullName>
    </submittedName>
</protein>
<sequence>MSPDSSRLHTSIPLYPRRRMRFAFLRETPSDILFTHLNTRSSIPHPPFPSIPGPCPRFQYHTQHNHHYSHNHHHHQQQYFPILRCGSPAP</sequence>
<evidence type="ECO:0000313" key="1">
    <source>
        <dbReference type="EMBL" id="TGZ78187.1"/>
    </source>
</evidence>
<organism evidence="1 2">
    <name type="scientific">Ascodesmis nigricans</name>
    <dbReference type="NCBI Taxonomy" id="341454"/>
    <lineage>
        <taxon>Eukaryota</taxon>
        <taxon>Fungi</taxon>
        <taxon>Dikarya</taxon>
        <taxon>Ascomycota</taxon>
        <taxon>Pezizomycotina</taxon>
        <taxon>Pezizomycetes</taxon>
        <taxon>Pezizales</taxon>
        <taxon>Ascodesmidaceae</taxon>
        <taxon>Ascodesmis</taxon>
    </lineage>
</organism>
<dbReference type="InParanoid" id="A0A4S2MS19"/>
<gene>
    <name evidence="1" type="ORF">EX30DRAFT_164471</name>
</gene>
<dbReference type="EMBL" id="ML220144">
    <property type="protein sequence ID" value="TGZ78187.1"/>
    <property type="molecule type" value="Genomic_DNA"/>
</dbReference>
<dbReference type="AlphaFoldDB" id="A0A4S2MS19"/>
<name>A0A4S2MS19_9PEZI</name>
<dbReference type="Proteomes" id="UP000298138">
    <property type="component" value="Unassembled WGS sequence"/>
</dbReference>
<reference evidence="1 2" key="1">
    <citation type="submission" date="2019-04" db="EMBL/GenBank/DDBJ databases">
        <title>Comparative genomics and transcriptomics to analyze fruiting body development in filamentous ascomycetes.</title>
        <authorList>
            <consortium name="DOE Joint Genome Institute"/>
            <person name="Lutkenhaus R."/>
            <person name="Traeger S."/>
            <person name="Breuer J."/>
            <person name="Kuo A."/>
            <person name="Lipzen A."/>
            <person name="Pangilinan J."/>
            <person name="Dilworth D."/>
            <person name="Sandor L."/>
            <person name="Poggeler S."/>
            <person name="Barry K."/>
            <person name="Grigoriev I.V."/>
            <person name="Nowrousian M."/>
        </authorList>
    </citation>
    <scope>NUCLEOTIDE SEQUENCE [LARGE SCALE GENOMIC DNA]</scope>
    <source>
        <strain evidence="1 2">CBS 389.68</strain>
    </source>
</reference>
<accession>A0A4S2MS19</accession>